<protein>
    <submittedName>
        <fullName evidence="7">Sigma-70 family RNA polymerase sigma factor</fullName>
    </submittedName>
</protein>
<dbReference type="Gene3D" id="1.10.10.10">
    <property type="entry name" value="Winged helix-like DNA-binding domain superfamily/Winged helix DNA-binding domain"/>
    <property type="match status" value="1"/>
</dbReference>
<name>A0ABS9GYN4_9BACL</name>
<dbReference type="PANTHER" id="PTHR30385:SF4">
    <property type="entry name" value="RNA POLYMERASE SIGMA-E FACTOR"/>
    <property type="match status" value="1"/>
</dbReference>
<evidence type="ECO:0000259" key="6">
    <source>
        <dbReference type="Pfam" id="PF04545"/>
    </source>
</evidence>
<dbReference type="InterPro" id="IPR007630">
    <property type="entry name" value="RNA_pol_sigma70_r4"/>
</dbReference>
<dbReference type="InterPro" id="IPR036388">
    <property type="entry name" value="WH-like_DNA-bd_sf"/>
</dbReference>
<keyword evidence="3" id="KW-0238">DNA-binding</keyword>
<organism evidence="7 8">
    <name type="scientific">Pseudalkalibacillus berkeleyi</name>
    <dbReference type="NCBI Taxonomy" id="1069813"/>
    <lineage>
        <taxon>Bacteria</taxon>
        <taxon>Bacillati</taxon>
        <taxon>Bacillota</taxon>
        <taxon>Bacilli</taxon>
        <taxon>Bacillales</taxon>
        <taxon>Fictibacillaceae</taxon>
        <taxon>Pseudalkalibacillus</taxon>
    </lineage>
</organism>
<dbReference type="Pfam" id="PF04542">
    <property type="entry name" value="Sigma70_r2"/>
    <property type="match status" value="1"/>
</dbReference>
<dbReference type="InterPro" id="IPR007627">
    <property type="entry name" value="RNA_pol_sigma70_r2"/>
</dbReference>
<dbReference type="EMBL" id="JAKIJS010000001">
    <property type="protein sequence ID" value="MCF6136800.1"/>
    <property type="molecule type" value="Genomic_DNA"/>
</dbReference>
<feature type="domain" description="RNA polymerase sigma-70 region 4" evidence="6">
    <location>
        <begin position="96"/>
        <end position="144"/>
    </location>
</feature>
<evidence type="ECO:0000256" key="1">
    <source>
        <dbReference type="ARBA" id="ARBA00023015"/>
    </source>
</evidence>
<keyword evidence="4" id="KW-0804">Transcription</keyword>
<dbReference type="Gene3D" id="1.10.1740.10">
    <property type="match status" value="1"/>
</dbReference>
<sequence>MVQYEPLIKKLIKRYNYVDGYDELFQVGRIALWEAYERFDSRKGAFPAYAKTYVTGRFLQFLRKPGFETVEATEKIMDDHLHYDVTYLDSIIVDELLQNLSKRERLCVEYVILQSGSQKELARREQVSYETVRSWKKCALKKLRIKGIAMNKIKEN</sequence>
<dbReference type="NCBIfam" id="TIGR02937">
    <property type="entry name" value="sigma70-ECF"/>
    <property type="match status" value="1"/>
</dbReference>
<evidence type="ECO:0000256" key="3">
    <source>
        <dbReference type="ARBA" id="ARBA00023125"/>
    </source>
</evidence>
<proteinExistence type="predicted"/>
<dbReference type="Pfam" id="PF04545">
    <property type="entry name" value="Sigma70_r4"/>
    <property type="match status" value="1"/>
</dbReference>
<evidence type="ECO:0000313" key="7">
    <source>
        <dbReference type="EMBL" id="MCF6136800.1"/>
    </source>
</evidence>
<keyword evidence="2" id="KW-0731">Sigma factor</keyword>
<dbReference type="RefSeq" id="WP_236331862.1">
    <property type="nucleotide sequence ID" value="NZ_JAKIJS010000001.1"/>
</dbReference>
<dbReference type="InterPro" id="IPR014284">
    <property type="entry name" value="RNA_pol_sigma-70_dom"/>
</dbReference>
<accession>A0ABS9GYN4</accession>
<evidence type="ECO:0000256" key="2">
    <source>
        <dbReference type="ARBA" id="ARBA00023082"/>
    </source>
</evidence>
<evidence type="ECO:0000256" key="4">
    <source>
        <dbReference type="ARBA" id="ARBA00023163"/>
    </source>
</evidence>
<dbReference type="PANTHER" id="PTHR30385">
    <property type="entry name" value="SIGMA FACTOR F FLAGELLAR"/>
    <property type="match status" value="1"/>
</dbReference>
<evidence type="ECO:0000259" key="5">
    <source>
        <dbReference type="Pfam" id="PF04542"/>
    </source>
</evidence>
<feature type="domain" description="RNA polymerase sigma-70 region 2" evidence="5">
    <location>
        <begin position="3"/>
        <end position="64"/>
    </location>
</feature>
<evidence type="ECO:0000313" key="8">
    <source>
        <dbReference type="Proteomes" id="UP001649381"/>
    </source>
</evidence>
<dbReference type="InterPro" id="IPR013325">
    <property type="entry name" value="RNA_pol_sigma_r2"/>
</dbReference>
<dbReference type="SUPFAM" id="SSF88946">
    <property type="entry name" value="Sigma2 domain of RNA polymerase sigma factors"/>
    <property type="match status" value="1"/>
</dbReference>
<reference evidence="7 8" key="1">
    <citation type="submission" date="2022-01" db="EMBL/GenBank/DDBJ databases">
        <title>Alkalihalobacillus sp. EGI L200015, a novel bacterium isolated from a salt lake sediment.</title>
        <authorList>
            <person name="Gao L."/>
            <person name="Fang B.-Z."/>
            <person name="Li W.-J."/>
        </authorList>
    </citation>
    <scope>NUCLEOTIDE SEQUENCE [LARGE SCALE GENOMIC DNA]</scope>
    <source>
        <strain evidence="7 8">KCTC 12718</strain>
    </source>
</reference>
<gene>
    <name evidence="7" type="ORF">L2716_03595</name>
</gene>
<keyword evidence="8" id="KW-1185">Reference proteome</keyword>
<dbReference type="InterPro" id="IPR013324">
    <property type="entry name" value="RNA_pol_sigma_r3/r4-like"/>
</dbReference>
<keyword evidence="1" id="KW-0805">Transcription regulation</keyword>
<dbReference type="Proteomes" id="UP001649381">
    <property type="component" value="Unassembled WGS sequence"/>
</dbReference>
<dbReference type="SUPFAM" id="SSF88659">
    <property type="entry name" value="Sigma3 and sigma4 domains of RNA polymerase sigma factors"/>
    <property type="match status" value="1"/>
</dbReference>
<comment type="caution">
    <text evidence="7">The sequence shown here is derived from an EMBL/GenBank/DDBJ whole genome shotgun (WGS) entry which is preliminary data.</text>
</comment>